<name>A0A6N9HC74_9BURK</name>
<organism evidence="3 4">
    <name type="scientific">Pseudoduganella guangdongensis</name>
    <dbReference type="NCBI Taxonomy" id="2692179"/>
    <lineage>
        <taxon>Bacteria</taxon>
        <taxon>Pseudomonadati</taxon>
        <taxon>Pseudomonadota</taxon>
        <taxon>Betaproteobacteria</taxon>
        <taxon>Burkholderiales</taxon>
        <taxon>Oxalobacteraceae</taxon>
        <taxon>Telluria group</taxon>
        <taxon>Pseudoduganella</taxon>
    </lineage>
</organism>
<dbReference type="InterPro" id="IPR052897">
    <property type="entry name" value="Sec-Metab_Biosynth_Hydrolase"/>
</dbReference>
<dbReference type="SUPFAM" id="SSF53474">
    <property type="entry name" value="alpha/beta-Hydrolases"/>
    <property type="match status" value="1"/>
</dbReference>
<gene>
    <name evidence="3" type="ORF">GTP41_03515</name>
</gene>
<dbReference type="Pfam" id="PF12697">
    <property type="entry name" value="Abhydrolase_6"/>
    <property type="match status" value="1"/>
</dbReference>
<dbReference type="InterPro" id="IPR029058">
    <property type="entry name" value="AB_hydrolase_fold"/>
</dbReference>
<feature type="chain" id="PRO_5026934837" evidence="1">
    <location>
        <begin position="27"/>
        <end position="262"/>
    </location>
</feature>
<keyword evidence="1" id="KW-0732">Signal</keyword>
<dbReference type="RefSeq" id="WP_161024177.1">
    <property type="nucleotide sequence ID" value="NZ_WWCJ01000002.1"/>
</dbReference>
<evidence type="ECO:0000259" key="2">
    <source>
        <dbReference type="Pfam" id="PF12697"/>
    </source>
</evidence>
<sequence>MKQLKRLYQAVTCAAIIGGASGGALAKPPVTVILVHGAFADSSSWNAVIPTLQQQGVRVVSAANPLRSLDGDIASVRQLVRATPGSVVLVGHSYGGAVISGAATSQANVKALVYVAAFAPDKGETALELSGRFPGSSLGGALGQPVSTPEGSKDLYIDQAKFHGQFAADVGPAVASLMAATQRPIAEAALTQGAGEPAWKVLPSWHIYGTGDKNIPAAAMSFMAKRAHAKKIVEVPGASHVVMVSHADEVARIILEAAASVR</sequence>
<dbReference type="Gene3D" id="3.40.50.1820">
    <property type="entry name" value="alpha/beta hydrolase"/>
    <property type="match status" value="1"/>
</dbReference>
<proteinExistence type="predicted"/>
<feature type="signal peptide" evidence="1">
    <location>
        <begin position="1"/>
        <end position="26"/>
    </location>
</feature>
<evidence type="ECO:0000256" key="1">
    <source>
        <dbReference type="SAM" id="SignalP"/>
    </source>
</evidence>
<dbReference type="Proteomes" id="UP000448575">
    <property type="component" value="Unassembled WGS sequence"/>
</dbReference>
<dbReference type="GO" id="GO:0016787">
    <property type="term" value="F:hydrolase activity"/>
    <property type="evidence" value="ECO:0007669"/>
    <property type="project" value="UniProtKB-KW"/>
</dbReference>
<evidence type="ECO:0000313" key="3">
    <source>
        <dbReference type="EMBL" id="MYN01161.1"/>
    </source>
</evidence>
<reference evidence="3 4" key="1">
    <citation type="submission" date="2019-12" db="EMBL/GenBank/DDBJ databases">
        <title>Novel species isolated from a subtropical stream in China.</title>
        <authorList>
            <person name="Lu H."/>
        </authorList>
    </citation>
    <scope>NUCLEOTIDE SEQUENCE [LARGE SCALE GENOMIC DNA]</scope>
    <source>
        <strain evidence="3 4">DS3</strain>
    </source>
</reference>
<dbReference type="InterPro" id="IPR000073">
    <property type="entry name" value="AB_hydrolase_1"/>
</dbReference>
<comment type="caution">
    <text evidence="3">The sequence shown here is derived from an EMBL/GenBank/DDBJ whole genome shotgun (WGS) entry which is preliminary data.</text>
</comment>
<keyword evidence="4" id="KW-1185">Reference proteome</keyword>
<keyword evidence="3" id="KW-0378">Hydrolase</keyword>
<accession>A0A6N9HC74</accession>
<dbReference type="PANTHER" id="PTHR37017:SF11">
    <property type="entry name" value="ESTERASE_LIPASE_THIOESTERASE DOMAIN-CONTAINING PROTEIN"/>
    <property type="match status" value="1"/>
</dbReference>
<dbReference type="AlphaFoldDB" id="A0A6N9HC74"/>
<dbReference type="EMBL" id="WWCJ01000002">
    <property type="protein sequence ID" value="MYN01161.1"/>
    <property type="molecule type" value="Genomic_DNA"/>
</dbReference>
<protein>
    <submittedName>
        <fullName evidence="3">Alpha/beta fold hydrolase</fullName>
    </submittedName>
</protein>
<dbReference type="PANTHER" id="PTHR37017">
    <property type="entry name" value="AB HYDROLASE-1 DOMAIN-CONTAINING PROTEIN-RELATED"/>
    <property type="match status" value="1"/>
</dbReference>
<feature type="domain" description="AB hydrolase-1" evidence="2">
    <location>
        <begin position="32"/>
        <end position="252"/>
    </location>
</feature>
<evidence type="ECO:0000313" key="4">
    <source>
        <dbReference type="Proteomes" id="UP000448575"/>
    </source>
</evidence>